<dbReference type="KEGG" id="tap:GZ22_04615"/>
<dbReference type="PANTHER" id="PTHR43861">
    <property type="entry name" value="TRANS-ACONITATE 2-METHYLTRANSFERASE-RELATED"/>
    <property type="match status" value="1"/>
</dbReference>
<evidence type="ECO:0000259" key="5">
    <source>
        <dbReference type="Pfam" id="PF13649"/>
    </source>
</evidence>
<dbReference type="GeneID" id="34221711"/>
<evidence type="ECO:0000256" key="3">
    <source>
        <dbReference type="ARBA" id="ARBA00022691"/>
    </source>
</evidence>
<dbReference type="Pfam" id="PF13649">
    <property type="entry name" value="Methyltransf_25"/>
    <property type="match status" value="1"/>
</dbReference>
<comment type="function">
    <text evidence="4">Could be a S-adenosyl-L-methionine-dependent methyltransferase.</text>
</comment>
<feature type="binding site" evidence="4">
    <location>
        <position position="53"/>
    </location>
    <ligand>
        <name>S-adenosyl-L-methionine</name>
        <dbReference type="ChEBI" id="CHEBI:59789"/>
    </ligand>
</feature>
<evidence type="ECO:0000256" key="2">
    <source>
        <dbReference type="ARBA" id="ARBA00022679"/>
    </source>
</evidence>
<protein>
    <recommendedName>
        <fullName evidence="4">Uncharacterized methyltransferase GZ22_04615</fullName>
        <ecNumber evidence="4">2.1.1.-</ecNumber>
    </recommendedName>
</protein>
<dbReference type="GO" id="GO:0008757">
    <property type="term" value="F:S-adenosylmethionine-dependent methyltransferase activity"/>
    <property type="evidence" value="ECO:0007669"/>
    <property type="project" value="UniProtKB-UniRule"/>
</dbReference>
<dbReference type="InterPro" id="IPR041698">
    <property type="entry name" value="Methyltransf_25"/>
</dbReference>
<keyword evidence="2 4" id="KW-0808">Transferase</keyword>
<feature type="domain" description="Methyltransferase" evidence="5">
    <location>
        <begin position="50"/>
        <end position="139"/>
    </location>
</feature>
<dbReference type="InterPro" id="IPR029063">
    <property type="entry name" value="SAM-dependent_MTases_sf"/>
</dbReference>
<evidence type="ECO:0000313" key="7">
    <source>
        <dbReference type="Proteomes" id="UP000027980"/>
    </source>
</evidence>
<keyword evidence="3 4" id="KW-0949">S-adenosyl-L-methionine</keyword>
<feature type="binding site" evidence="4">
    <location>
        <position position="96"/>
    </location>
    <ligand>
        <name>S-adenosyl-L-methionine</name>
        <dbReference type="ChEBI" id="CHEBI:59789"/>
    </ligand>
</feature>
<evidence type="ECO:0000256" key="1">
    <source>
        <dbReference type="ARBA" id="ARBA00022603"/>
    </source>
</evidence>
<dbReference type="RefSeq" id="WP_038559131.1">
    <property type="nucleotide sequence ID" value="NZ_CP008876.1"/>
</dbReference>
<dbReference type="Gene3D" id="3.40.50.150">
    <property type="entry name" value="Vaccinia Virus protein VP39"/>
    <property type="match status" value="1"/>
</dbReference>
<gene>
    <name evidence="6" type="ORF">GZ22_04615</name>
</gene>
<dbReference type="InterPro" id="IPR023553">
    <property type="entry name" value="Uncharacterised_MeTfrase_YrrT"/>
</dbReference>
<name>A0A075LH29_9BACI</name>
<evidence type="ECO:0000313" key="6">
    <source>
        <dbReference type="EMBL" id="AIF65985.1"/>
    </source>
</evidence>
<sequence length="212" mass="24208">MGREFIDMFDEWAETYDDTVTGQDPQYKEVFDKYNEILQTVADAAEGNTLEFGVGTGNLSEKLLAKGLNVTGIEPSKEMREHASRKFPQLQIVDGDFLSFPEPQHEVSAIVSTWAFHHLTDDEKEQAISGYAKLLPKGGKVIFADTVFSSEDGRDQLIKEEKDKGYDRLVQDLTTEYYTTMEVLRNIFQTHGFHVTFKQMNRFVYLITAEKA</sequence>
<dbReference type="EMBL" id="CP008876">
    <property type="protein sequence ID" value="AIF65985.1"/>
    <property type="molecule type" value="Genomic_DNA"/>
</dbReference>
<accession>A0A075LH29</accession>
<proteinExistence type="inferred from homology"/>
<dbReference type="AlphaFoldDB" id="A0A075LH29"/>
<dbReference type="HAMAP" id="MF_02100">
    <property type="entry name" value="Methyltr_YrrT"/>
    <property type="match status" value="1"/>
</dbReference>
<feature type="binding site" evidence="4">
    <location>
        <position position="74"/>
    </location>
    <ligand>
        <name>S-adenosyl-L-methionine</name>
        <dbReference type="ChEBI" id="CHEBI:59789"/>
    </ligand>
</feature>
<reference evidence="6 7" key="1">
    <citation type="submission" date="2014-07" db="EMBL/GenBank/DDBJ databases">
        <title>Complete genome sequence of a moderately halophilic bacterium Terribacillus aidingensis MP602, isolated from Cryptomeria fortunei in Tianmu mountain in China.</title>
        <authorList>
            <person name="Wang Y."/>
            <person name="Lu P."/>
            <person name="Zhang L."/>
        </authorList>
    </citation>
    <scope>NUCLEOTIDE SEQUENCE [LARGE SCALE GENOMIC DNA]</scope>
    <source>
        <strain evidence="6 7">MP602</strain>
    </source>
</reference>
<dbReference type="OrthoDB" id="465705at2"/>
<keyword evidence="1 4" id="KW-0489">Methyltransferase</keyword>
<dbReference type="HOGENOM" id="CLU_111961_0_0_9"/>
<dbReference type="CDD" id="cd02440">
    <property type="entry name" value="AdoMet_MTases"/>
    <property type="match status" value="1"/>
</dbReference>
<dbReference type="PANTHER" id="PTHR43861:SF1">
    <property type="entry name" value="TRANS-ACONITATE 2-METHYLTRANSFERASE"/>
    <property type="match status" value="1"/>
</dbReference>
<evidence type="ECO:0000256" key="4">
    <source>
        <dbReference type="HAMAP-Rule" id="MF_02100"/>
    </source>
</evidence>
<dbReference type="EC" id="2.1.1.-" evidence="4"/>
<dbReference type="GO" id="GO:0032259">
    <property type="term" value="P:methylation"/>
    <property type="evidence" value="ECO:0007669"/>
    <property type="project" value="UniProtKB-KW"/>
</dbReference>
<dbReference type="Proteomes" id="UP000027980">
    <property type="component" value="Chromosome"/>
</dbReference>
<organism evidence="6 7">
    <name type="scientific">Terribacillus saccharophilus</name>
    <dbReference type="NCBI Taxonomy" id="361277"/>
    <lineage>
        <taxon>Bacteria</taxon>
        <taxon>Bacillati</taxon>
        <taxon>Bacillota</taxon>
        <taxon>Bacilli</taxon>
        <taxon>Bacillales</taxon>
        <taxon>Bacillaceae</taxon>
        <taxon>Terribacillus</taxon>
    </lineage>
</organism>
<comment type="similarity">
    <text evidence="4">Belongs to the methyltransferase superfamily. YrrT family.</text>
</comment>
<dbReference type="SUPFAM" id="SSF53335">
    <property type="entry name" value="S-adenosyl-L-methionine-dependent methyltransferases"/>
    <property type="match status" value="1"/>
</dbReference>